<keyword evidence="4" id="KW-1003">Cell membrane</keyword>
<evidence type="ECO:0000256" key="9">
    <source>
        <dbReference type="ARBA" id="ARBA00023136"/>
    </source>
</evidence>
<dbReference type="InterPro" id="IPR001303">
    <property type="entry name" value="Aldolase_II/adducin_N"/>
</dbReference>
<feature type="compositionally biased region" description="Basic and acidic residues" evidence="16">
    <location>
        <begin position="751"/>
        <end position="766"/>
    </location>
</feature>
<feature type="compositionally biased region" description="Low complexity" evidence="16">
    <location>
        <begin position="1"/>
        <end position="11"/>
    </location>
</feature>
<dbReference type="GeneID" id="115652310"/>
<feature type="compositionally biased region" description="Basic and acidic residues" evidence="16">
    <location>
        <begin position="720"/>
        <end position="729"/>
    </location>
</feature>
<keyword evidence="7" id="KW-0112">Calmodulin-binding</keyword>
<evidence type="ECO:0000313" key="19">
    <source>
        <dbReference type="Proteomes" id="UP000694390"/>
    </source>
</evidence>
<dbReference type="GO" id="GO:0007010">
    <property type="term" value="P:cytoskeleton organization"/>
    <property type="evidence" value="ECO:0007669"/>
    <property type="project" value="UniProtKB-ARBA"/>
</dbReference>
<dbReference type="InterPro" id="IPR051017">
    <property type="entry name" value="Aldolase-II_Adducin_sf"/>
</dbReference>
<comment type="subcellular location">
    <subcellularLocation>
        <location evidence="2">Cell membrane</location>
        <topology evidence="2">Peripheral membrane protein</topology>
        <orientation evidence="2">Cytoplasmic side</orientation>
    </subcellularLocation>
    <subcellularLocation>
        <location evidence="1">Cytoplasm</location>
        <location evidence="1">Cytoskeleton</location>
    </subcellularLocation>
</comment>
<dbReference type="GO" id="GO:0005516">
    <property type="term" value="F:calmodulin binding"/>
    <property type="evidence" value="ECO:0007669"/>
    <property type="project" value="UniProtKB-KW"/>
</dbReference>
<keyword evidence="9" id="KW-0472">Membrane</keyword>
<dbReference type="Ensembl" id="ENSGEVT00005003295.1">
    <property type="protein sequence ID" value="ENSGEVP00005003150.1"/>
    <property type="gene ID" value="ENSGEVG00005002310.1"/>
</dbReference>
<dbReference type="RefSeq" id="XP_030420070.1">
    <property type="nucleotide sequence ID" value="XM_030564210.1"/>
</dbReference>
<dbReference type="GO" id="GO:0051016">
    <property type="term" value="P:barbed-end actin filament capping"/>
    <property type="evidence" value="ECO:0007669"/>
    <property type="project" value="TreeGrafter"/>
</dbReference>
<dbReference type="GO" id="GO:1903142">
    <property type="term" value="P:positive regulation of establishment of endothelial barrier"/>
    <property type="evidence" value="ECO:0007669"/>
    <property type="project" value="TreeGrafter"/>
</dbReference>
<comment type="function">
    <text evidence="12">Membrane-cytoskeleton-associated protein that promotes the assembly of the spectrin-actin network. Binds to calmodulin.</text>
</comment>
<keyword evidence="8" id="KW-0007">Acetylation</keyword>
<keyword evidence="11" id="KW-0206">Cytoskeleton</keyword>
<dbReference type="Gene3D" id="3.40.225.10">
    <property type="entry name" value="Class II aldolase/adducin N-terminal domain"/>
    <property type="match status" value="1"/>
</dbReference>
<evidence type="ECO:0000256" key="5">
    <source>
        <dbReference type="ARBA" id="ARBA00022490"/>
    </source>
</evidence>
<dbReference type="AlphaFoldDB" id="A0A8C4VPC3"/>
<dbReference type="RefSeq" id="XP_030420069.1">
    <property type="nucleotide sequence ID" value="XM_030564209.1"/>
</dbReference>
<evidence type="ECO:0000256" key="12">
    <source>
        <dbReference type="ARBA" id="ARBA00055853"/>
    </source>
</evidence>
<dbReference type="GeneTree" id="ENSGT00940000158581"/>
<dbReference type="SMART" id="SM01007">
    <property type="entry name" value="Aldolase_II"/>
    <property type="match status" value="1"/>
</dbReference>
<dbReference type="FunFam" id="3.40.225.10:FF:000002">
    <property type="entry name" value="alpha-adducin isoform X2"/>
    <property type="match status" value="1"/>
</dbReference>
<dbReference type="SUPFAM" id="SSF53639">
    <property type="entry name" value="AraD/HMP-PK domain-like"/>
    <property type="match status" value="1"/>
</dbReference>
<dbReference type="Proteomes" id="UP000694390">
    <property type="component" value="Chromosome 5"/>
</dbReference>
<evidence type="ECO:0000256" key="1">
    <source>
        <dbReference type="ARBA" id="ARBA00004245"/>
    </source>
</evidence>
<feature type="region of interest" description="Disordered" evidence="16">
    <location>
        <begin position="1"/>
        <end position="21"/>
    </location>
</feature>
<dbReference type="GO" id="GO:0005925">
    <property type="term" value="C:focal adhesion"/>
    <property type="evidence" value="ECO:0007669"/>
    <property type="project" value="TreeGrafter"/>
</dbReference>
<sequence>MNGDSSATVVTSPPPTTAPHKERYFDRVDENNPEYLRERNMAPDLRQDFNMMEQKKRVSMILQSPAFCEELESMIQEQFKKGKNPTGLLALQQIADFMTTNIPNVYPAAPQGGMAALNMSLGMVTPVNDLRGSDSIAYEKGEKLLRCKLAAFYRLADLFGWSQLIYNHITARVSSEQEHFLIVPFGLLYSEVSASSLVKINIQGDIVDRGSTNLGVNQAGFTLHSAIYAARPDVKCIVHIHTPAGAAVSAMKCGLLPISPEALSLGEVAYHDYHGILVDDEEKVLIQKNLGPKSKVLILRNHGLVSVGETIEEAFYYIHNLVVACEIQVRTLASAGGPDNLVLLDPGKYKAKSRSPESPAAEGTVSHPKWQIGEQEFEALMRMLDNLGYRTGYPYRCPALRERSKKYSDVEIPASVTGYSFASDGDSGTCSPLRHSFQKQQREKTRWLNSGRGDDASEEGQNGSSPKSKTKWTKEDGHRTATSAVPNLFVPLNTNPKEVQEMRNKIREQNLQDIKTAGPQSQVLCGVVVDRSLVQDAPLSDCTETIEGLDLTEQAFSPAKSLSVRKGELVTASKAIIEKEYQPRVIVSTAGPNPFNKLTDRELEEYRKEVERKQKGSEDKLSKYGETVVLRQKPAGKPNVLLKSHSYREQNSSGKKSLELQSRSKTFQGAVKEADLTILQTHEGSTLSKSLDNSEFSAAQVSCQTMQQIITNLNQEEPDEQRSPHKEFHTAVIKALSSNPDLLAEASEPSEDARQQKEKSAPDHTSARTPPSTPVKLEEGDGYAKEYLLP</sequence>
<evidence type="ECO:0000256" key="16">
    <source>
        <dbReference type="SAM" id="MobiDB-lite"/>
    </source>
</evidence>
<evidence type="ECO:0000256" key="13">
    <source>
        <dbReference type="ARBA" id="ARBA00065959"/>
    </source>
</evidence>
<reference evidence="18" key="3">
    <citation type="submission" date="2025-09" db="UniProtKB">
        <authorList>
            <consortium name="Ensembl"/>
        </authorList>
    </citation>
    <scope>IDENTIFICATION</scope>
</reference>
<dbReference type="OrthoDB" id="3238794at2759"/>
<evidence type="ECO:0000256" key="11">
    <source>
        <dbReference type="ARBA" id="ARBA00023212"/>
    </source>
</evidence>
<feature type="region of interest" description="Disordered" evidence="16">
    <location>
        <begin position="639"/>
        <end position="662"/>
    </location>
</feature>
<evidence type="ECO:0000256" key="10">
    <source>
        <dbReference type="ARBA" id="ARBA00023203"/>
    </source>
</evidence>
<keyword evidence="6" id="KW-0597">Phosphoprotein</keyword>
<reference evidence="18" key="2">
    <citation type="submission" date="2025-08" db="UniProtKB">
        <authorList>
            <consortium name="Ensembl"/>
        </authorList>
    </citation>
    <scope>IDENTIFICATION</scope>
</reference>
<keyword evidence="10" id="KW-0009">Actin-binding</keyword>
<evidence type="ECO:0000256" key="3">
    <source>
        <dbReference type="ARBA" id="ARBA00006274"/>
    </source>
</evidence>
<comment type="subunit">
    <text evidence="13">Heterodimer of an alpha and a beta subunit or an alpha and a gamma subunit.</text>
</comment>
<dbReference type="Pfam" id="PF00596">
    <property type="entry name" value="Aldolase_II"/>
    <property type="match status" value="1"/>
</dbReference>
<feature type="compositionally biased region" description="Polar residues" evidence="16">
    <location>
        <begin position="649"/>
        <end position="662"/>
    </location>
</feature>
<feature type="domain" description="Class II aldolase/adducin N-terminal" evidence="17">
    <location>
        <begin position="147"/>
        <end position="329"/>
    </location>
</feature>
<evidence type="ECO:0000256" key="4">
    <source>
        <dbReference type="ARBA" id="ARBA00022475"/>
    </source>
</evidence>
<dbReference type="GO" id="GO:0005912">
    <property type="term" value="C:adherens junction"/>
    <property type="evidence" value="ECO:0007669"/>
    <property type="project" value="TreeGrafter"/>
</dbReference>
<dbReference type="NCBIfam" id="NF005451">
    <property type="entry name" value="PRK07044.1"/>
    <property type="match status" value="1"/>
</dbReference>
<evidence type="ECO:0000256" key="15">
    <source>
        <dbReference type="ARBA" id="ARBA00076470"/>
    </source>
</evidence>
<dbReference type="CTD" id="118"/>
<name>A0A8C4VPC3_9SAUR</name>
<dbReference type="CDD" id="cd00398">
    <property type="entry name" value="Aldolase_II"/>
    <property type="match status" value="1"/>
</dbReference>
<dbReference type="GO" id="GO:0014069">
    <property type="term" value="C:postsynaptic density"/>
    <property type="evidence" value="ECO:0007669"/>
    <property type="project" value="TreeGrafter"/>
</dbReference>
<protein>
    <recommendedName>
        <fullName evidence="14">Alpha-adducin</fullName>
    </recommendedName>
    <alternativeName>
        <fullName evidence="15">Erythrocyte adducin subunit alpha</fullName>
    </alternativeName>
</protein>
<evidence type="ECO:0000256" key="8">
    <source>
        <dbReference type="ARBA" id="ARBA00022990"/>
    </source>
</evidence>
<evidence type="ECO:0000256" key="7">
    <source>
        <dbReference type="ARBA" id="ARBA00022860"/>
    </source>
</evidence>
<dbReference type="InterPro" id="IPR036409">
    <property type="entry name" value="Aldolase_II/adducin_N_sf"/>
</dbReference>
<keyword evidence="5" id="KW-0963">Cytoplasm</keyword>
<accession>A0A8C4VPC3</accession>
<comment type="similarity">
    <text evidence="3">Belongs to the aldolase class II family. Adducin subfamily.</text>
</comment>
<dbReference type="GO" id="GO:0005856">
    <property type="term" value="C:cytoskeleton"/>
    <property type="evidence" value="ECO:0007669"/>
    <property type="project" value="UniProtKB-SubCell"/>
</dbReference>
<feature type="region of interest" description="Disordered" evidence="16">
    <location>
        <begin position="421"/>
        <end position="480"/>
    </location>
</feature>
<evidence type="ECO:0000256" key="2">
    <source>
        <dbReference type="ARBA" id="ARBA00004413"/>
    </source>
</evidence>
<evidence type="ECO:0000313" key="18">
    <source>
        <dbReference type="Ensembl" id="ENSGEVP00005003150.1"/>
    </source>
</evidence>
<feature type="region of interest" description="Disordered" evidence="16">
    <location>
        <begin position="716"/>
        <end position="790"/>
    </location>
</feature>
<keyword evidence="19" id="KW-1185">Reference proteome</keyword>
<dbReference type="GO" id="GO:0051015">
    <property type="term" value="F:actin filament binding"/>
    <property type="evidence" value="ECO:0007669"/>
    <property type="project" value="TreeGrafter"/>
</dbReference>
<dbReference type="PANTHER" id="PTHR10672">
    <property type="entry name" value="ADDUCIN"/>
    <property type="match status" value="1"/>
</dbReference>
<evidence type="ECO:0000256" key="14">
    <source>
        <dbReference type="ARBA" id="ARBA00072931"/>
    </source>
</evidence>
<reference evidence="18" key="1">
    <citation type="submission" date="2019-06" db="EMBL/GenBank/DDBJ databases">
        <title>G10K-VGP Goodes thornscrub tortoise genome, primary haplotype.</title>
        <authorList>
            <person name="Murphy B."/>
            <person name="Edwards T."/>
            <person name="Rhie A."/>
            <person name="Koren S."/>
            <person name="Phillippy A."/>
            <person name="Fedrigo O."/>
            <person name="Haase B."/>
            <person name="Mountcastle J."/>
            <person name="Lewin H."/>
            <person name="Damas J."/>
            <person name="Howe K."/>
            <person name="Formenti G."/>
            <person name="Myers G."/>
            <person name="Durbin R."/>
            <person name="Jarvis E.D."/>
        </authorList>
    </citation>
    <scope>NUCLEOTIDE SEQUENCE [LARGE SCALE GENOMIC DNA]</scope>
</reference>
<evidence type="ECO:0000256" key="6">
    <source>
        <dbReference type="ARBA" id="ARBA00022553"/>
    </source>
</evidence>
<organism evidence="18 19">
    <name type="scientific">Gopherus evgoodei</name>
    <name type="common">Goodes thornscrub tortoise</name>
    <dbReference type="NCBI Taxonomy" id="1825980"/>
    <lineage>
        <taxon>Eukaryota</taxon>
        <taxon>Metazoa</taxon>
        <taxon>Chordata</taxon>
        <taxon>Craniata</taxon>
        <taxon>Vertebrata</taxon>
        <taxon>Euteleostomi</taxon>
        <taxon>Archelosauria</taxon>
        <taxon>Testudinata</taxon>
        <taxon>Testudines</taxon>
        <taxon>Cryptodira</taxon>
        <taxon>Durocryptodira</taxon>
        <taxon>Testudinoidea</taxon>
        <taxon>Testudinidae</taxon>
        <taxon>Gopherus</taxon>
    </lineage>
</organism>
<dbReference type="PANTHER" id="PTHR10672:SF4">
    <property type="entry name" value="ALPHA-ADDUCIN"/>
    <property type="match status" value="1"/>
</dbReference>
<dbReference type="GO" id="GO:1903393">
    <property type="term" value="P:positive regulation of adherens junction organization"/>
    <property type="evidence" value="ECO:0007669"/>
    <property type="project" value="TreeGrafter"/>
</dbReference>
<dbReference type="GO" id="GO:0005886">
    <property type="term" value="C:plasma membrane"/>
    <property type="evidence" value="ECO:0007669"/>
    <property type="project" value="UniProtKB-SubCell"/>
</dbReference>
<evidence type="ECO:0000259" key="17">
    <source>
        <dbReference type="SMART" id="SM01007"/>
    </source>
</evidence>
<proteinExistence type="inferred from homology"/>
<gene>
    <name evidence="18" type="primary">ADD1</name>
</gene>